<dbReference type="GO" id="GO:0046872">
    <property type="term" value="F:metal ion binding"/>
    <property type="evidence" value="ECO:0007669"/>
    <property type="project" value="InterPro"/>
</dbReference>
<dbReference type="InterPro" id="IPR003251">
    <property type="entry name" value="Rr_diiron-bd_dom"/>
</dbReference>
<dbReference type="CDD" id="cd00158">
    <property type="entry name" value="RHOD"/>
    <property type="match status" value="1"/>
</dbReference>
<gene>
    <name evidence="2" type="ORF">DespoDRAFT_03420</name>
</gene>
<dbReference type="InterPro" id="IPR001763">
    <property type="entry name" value="Rhodanese-like_dom"/>
</dbReference>
<dbReference type="InterPro" id="IPR050229">
    <property type="entry name" value="GlpE_sulfurtransferase"/>
</dbReference>
<evidence type="ECO:0000313" key="2">
    <source>
        <dbReference type="EMBL" id="EIM65187.1"/>
    </source>
</evidence>
<dbReference type="GO" id="GO:0016491">
    <property type="term" value="F:oxidoreductase activity"/>
    <property type="evidence" value="ECO:0007669"/>
    <property type="project" value="InterPro"/>
</dbReference>
<reference evidence="2 3" key="2">
    <citation type="submission" date="2012-02" db="EMBL/GenBank/DDBJ databases">
        <title>Improved High-Quality Draft sequence of Desulfobacter postgatei 2ac9.</title>
        <authorList>
            <consortium name="US DOE Joint Genome Institute"/>
            <person name="Lucas S."/>
            <person name="Han J."/>
            <person name="Lapidus A."/>
            <person name="Cheng J.-F."/>
            <person name="Goodwin L."/>
            <person name="Pitluck S."/>
            <person name="Peters L."/>
            <person name="Ovchinnikova G."/>
            <person name="Held B."/>
            <person name="Detter J.C."/>
            <person name="Han C."/>
            <person name="Tapia R."/>
            <person name="Land M."/>
            <person name="Hauser L."/>
            <person name="Kyrpides N."/>
            <person name="Ivanova N."/>
            <person name="Pagani I."/>
            <person name="Orellana R."/>
            <person name="Lovley D."/>
            <person name="Woyke T."/>
        </authorList>
    </citation>
    <scope>NUCLEOTIDE SEQUENCE [LARGE SCALE GENOMIC DNA]</scope>
    <source>
        <strain evidence="2 3">2ac9</strain>
    </source>
</reference>
<dbReference type="Pfam" id="PF00581">
    <property type="entry name" value="Rhodanese"/>
    <property type="match status" value="1"/>
</dbReference>
<dbReference type="RefSeq" id="WP_004075105.1">
    <property type="nucleotide sequence ID" value="NZ_CM001488.1"/>
</dbReference>
<dbReference type="AlphaFoldDB" id="I5B6S4"/>
<keyword evidence="2" id="KW-0808">Transferase</keyword>
<dbReference type="PANTHER" id="PTHR43031:SF1">
    <property type="entry name" value="PYRIDINE NUCLEOTIDE-DISULPHIDE OXIDOREDUCTASE"/>
    <property type="match status" value="1"/>
</dbReference>
<dbReference type="SMART" id="SM00450">
    <property type="entry name" value="RHOD"/>
    <property type="match status" value="1"/>
</dbReference>
<dbReference type="GO" id="GO:0004792">
    <property type="term" value="F:thiosulfate-cyanide sulfurtransferase activity"/>
    <property type="evidence" value="ECO:0007669"/>
    <property type="project" value="InterPro"/>
</dbReference>
<dbReference type="Pfam" id="PF02915">
    <property type="entry name" value="Rubrerythrin"/>
    <property type="match status" value="1"/>
</dbReference>
<keyword evidence="3" id="KW-1185">Reference proteome</keyword>
<name>I5B6S4_9BACT</name>
<dbReference type="SUPFAM" id="SSF47240">
    <property type="entry name" value="Ferritin-like"/>
    <property type="match status" value="1"/>
</dbReference>
<dbReference type="InterPro" id="IPR009078">
    <property type="entry name" value="Ferritin-like_SF"/>
</dbReference>
<evidence type="ECO:0000259" key="1">
    <source>
        <dbReference type="PROSITE" id="PS50206"/>
    </source>
</evidence>
<dbReference type="InterPro" id="IPR001307">
    <property type="entry name" value="Thiosulphate_STrfase_CS"/>
</dbReference>
<dbReference type="OrthoDB" id="285281at2"/>
<dbReference type="InterPro" id="IPR012347">
    <property type="entry name" value="Ferritin-like"/>
</dbReference>
<dbReference type="InterPro" id="IPR036873">
    <property type="entry name" value="Rhodanese-like_dom_sf"/>
</dbReference>
<dbReference type="HOGENOM" id="CLU_084155_0_0_7"/>
<reference evidence="2 3" key="1">
    <citation type="submission" date="2011-09" db="EMBL/GenBank/DDBJ databases">
        <authorList>
            <consortium name="US DOE Joint Genome Institute (JGI-PGF)"/>
            <person name="Lucas S."/>
            <person name="Han J."/>
            <person name="Lapidus A."/>
            <person name="Cheng J.-F."/>
            <person name="Goodwin L."/>
            <person name="Pitluck S."/>
            <person name="Peters L."/>
            <person name="Land M.L."/>
            <person name="Hauser L."/>
            <person name="Orellana R."/>
            <person name="Lovley D."/>
            <person name="Woyke T.J."/>
        </authorList>
    </citation>
    <scope>NUCLEOTIDE SEQUENCE [LARGE SCALE GENOMIC DNA]</scope>
    <source>
        <strain evidence="2 3">2ac9</strain>
    </source>
</reference>
<feature type="domain" description="Rhodanese" evidence="1">
    <location>
        <begin position="23"/>
        <end position="113"/>
    </location>
</feature>
<dbReference type="PANTHER" id="PTHR43031">
    <property type="entry name" value="FAD-DEPENDENT OXIDOREDUCTASE"/>
    <property type="match status" value="1"/>
</dbReference>
<proteinExistence type="predicted"/>
<dbReference type="Gene3D" id="3.40.250.10">
    <property type="entry name" value="Rhodanese-like domain"/>
    <property type="match status" value="1"/>
</dbReference>
<evidence type="ECO:0000313" key="3">
    <source>
        <dbReference type="Proteomes" id="UP000005778"/>
    </source>
</evidence>
<organism evidence="2 3">
    <name type="scientific">Desulfobacter postgatei 2ac9</name>
    <dbReference type="NCBI Taxonomy" id="879212"/>
    <lineage>
        <taxon>Bacteria</taxon>
        <taxon>Pseudomonadati</taxon>
        <taxon>Thermodesulfobacteriota</taxon>
        <taxon>Desulfobacteria</taxon>
        <taxon>Desulfobacterales</taxon>
        <taxon>Desulfobacteraceae</taxon>
        <taxon>Desulfobacter</taxon>
    </lineage>
</organism>
<sequence>MIIDDEFKEISFEAFEQYRAANKEADFILVDVRQEREYAAGHLPGAKLIPLNTLGNHLSELALDKDLFFYCHSGARSEVAGIMAAESGRDPQKTYNITGGFLSYQGHSLEGFPRLQVFDYQESDDQLLYQGMELEKAAERFYESLLSFTPDQNFIAPLEQLSKAEIAHARTIYSYWKKSVENPLPFEELYGSLKGEILENGRPLSDVMTDLYANQKVTWTDIIEMALSIEIQAYDLYRTMADRRGQGEAQDAFLSIAQMEKSHMKLVAKMLGDDTI</sequence>
<dbReference type="EMBL" id="CM001488">
    <property type="protein sequence ID" value="EIM65187.1"/>
    <property type="molecule type" value="Genomic_DNA"/>
</dbReference>
<dbReference type="SUPFAM" id="SSF52821">
    <property type="entry name" value="Rhodanese/Cell cycle control phosphatase"/>
    <property type="match status" value="1"/>
</dbReference>
<protein>
    <submittedName>
        <fullName evidence="2">Rhodanese-related sulfurtransferase</fullName>
    </submittedName>
</protein>
<accession>I5B6S4</accession>
<dbReference type="PROSITE" id="PS50206">
    <property type="entry name" value="RHODANESE_3"/>
    <property type="match status" value="1"/>
</dbReference>
<dbReference type="PROSITE" id="PS00380">
    <property type="entry name" value="RHODANESE_1"/>
    <property type="match status" value="1"/>
</dbReference>
<dbReference type="eggNOG" id="COG1633">
    <property type="taxonomic scope" value="Bacteria"/>
</dbReference>
<dbReference type="Gene3D" id="1.20.1260.10">
    <property type="match status" value="1"/>
</dbReference>
<dbReference type="eggNOG" id="COG0607">
    <property type="taxonomic scope" value="Bacteria"/>
</dbReference>
<dbReference type="Proteomes" id="UP000005778">
    <property type="component" value="Chromosome"/>
</dbReference>
<dbReference type="CDD" id="cd01045">
    <property type="entry name" value="Ferritin_like_AB"/>
    <property type="match status" value="1"/>
</dbReference>
<dbReference type="STRING" id="879212.DespoDRAFT_03420"/>